<accession>A0ACC2W7Y6</accession>
<dbReference type="EMBL" id="JASBWT010000002">
    <property type="protein sequence ID" value="KAJ9107737.1"/>
    <property type="molecule type" value="Genomic_DNA"/>
</dbReference>
<reference evidence="1" key="1">
    <citation type="submission" date="2023-04" db="EMBL/GenBank/DDBJ databases">
        <title>Draft Genome sequencing of Naganishia species isolated from polar environments using Oxford Nanopore Technology.</title>
        <authorList>
            <person name="Leo P."/>
            <person name="Venkateswaran K."/>
        </authorList>
    </citation>
    <scope>NUCLEOTIDE SEQUENCE</scope>
    <source>
        <strain evidence="1">MNA-CCFEE 5423</strain>
    </source>
</reference>
<sequence length="249" mass="26742">MNGVTPQRPALTHQPTSTKRKRTADGDPAEETLTADDSGMMMNMDEMNGIHGAVLEGGGQGWQGRLFEGDNRETKQMRTADNTPSSMTDDPFLNQQYNTFGHSVGMSMPPTPATLNGFNDHSAISQMSLNGNGVNQGMDVDMSSQPTPAPGQNPLSVQPFSPTLGAPPSSIGLLQPSANTDAALQQNKSTAPSVAMHEMQENEGAELGQGMSEGDMLRIRQEVANARNVHGSGDWQTKHVDVLRKLWKL</sequence>
<keyword evidence="2" id="KW-1185">Reference proteome</keyword>
<name>A0ACC2W7Y6_9TREE</name>
<dbReference type="Proteomes" id="UP001227268">
    <property type="component" value="Unassembled WGS sequence"/>
</dbReference>
<evidence type="ECO:0000313" key="2">
    <source>
        <dbReference type="Proteomes" id="UP001227268"/>
    </source>
</evidence>
<gene>
    <name evidence="1" type="ORF">QFC21_001198</name>
</gene>
<organism evidence="1 2">
    <name type="scientific">Naganishia friedmannii</name>
    <dbReference type="NCBI Taxonomy" id="89922"/>
    <lineage>
        <taxon>Eukaryota</taxon>
        <taxon>Fungi</taxon>
        <taxon>Dikarya</taxon>
        <taxon>Basidiomycota</taxon>
        <taxon>Agaricomycotina</taxon>
        <taxon>Tremellomycetes</taxon>
        <taxon>Filobasidiales</taxon>
        <taxon>Filobasidiaceae</taxon>
        <taxon>Naganishia</taxon>
    </lineage>
</organism>
<comment type="caution">
    <text evidence="1">The sequence shown here is derived from an EMBL/GenBank/DDBJ whole genome shotgun (WGS) entry which is preliminary data.</text>
</comment>
<proteinExistence type="predicted"/>
<evidence type="ECO:0000313" key="1">
    <source>
        <dbReference type="EMBL" id="KAJ9107737.1"/>
    </source>
</evidence>
<protein>
    <submittedName>
        <fullName evidence="1">Uncharacterized protein</fullName>
    </submittedName>
</protein>